<dbReference type="GO" id="GO:0015689">
    <property type="term" value="P:molybdate ion transport"/>
    <property type="evidence" value="ECO:0007669"/>
    <property type="project" value="InterPro"/>
</dbReference>
<dbReference type="AlphaFoldDB" id="A0AAN0MMY5"/>
<dbReference type="InterPro" id="IPR005116">
    <property type="entry name" value="Transp-assoc_OB_typ1"/>
</dbReference>
<accession>A0AAN0MMY5</accession>
<dbReference type="InterPro" id="IPR004606">
    <property type="entry name" value="Mop_domain"/>
</dbReference>
<evidence type="ECO:0000256" key="2">
    <source>
        <dbReference type="PROSITE-ProRule" id="PRU01213"/>
    </source>
</evidence>
<dbReference type="PROSITE" id="PS51866">
    <property type="entry name" value="MOP"/>
    <property type="match status" value="1"/>
</dbReference>
<gene>
    <name evidence="4" type="ORF">PEC302110_37250</name>
</gene>
<organism evidence="4 5">
    <name type="scientific">Pectobacterium araliae</name>
    <dbReference type="NCBI Taxonomy" id="3073862"/>
    <lineage>
        <taxon>Bacteria</taxon>
        <taxon>Pseudomonadati</taxon>
        <taxon>Pseudomonadota</taxon>
        <taxon>Gammaproteobacteria</taxon>
        <taxon>Enterobacterales</taxon>
        <taxon>Pectobacteriaceae</taxon>
        <taxon>Pectobacterium</taxon>
    </lineage>
</organism>
<dbReference type="InterPro" id="IPR008995">
    <property type="entry name" value="Mo/tungstate-bd_C_term_dom"/>
</dbReference>
<proteinExistence type="predicted"/>
<evidence type="ECO:0000313" key="5">
    <source>
        <dbReference type="Proteomes" id="UP001377830"/>
    </source>
</evidence>
<dbReference type="SUPFAM" id="SSF50331">
    <property type="entry name" value="MOP-like"/>
    <property type="match status" value="1"/>
</dbReference>
<dbReference type="KEGG" id="parl:PEC302110_37250"/>
<evidence type="ECO:0000259" key="3">
    <source>
        <dbReference type="PROSITE" id="PS51866"/>
    </source>
</evidence>
<dbReference type="Pfam" id="PF03459">
    <property type="entry name" value="TOBE"/>
    <property type="match status" value="1"/>
</dbReference>
<protein>
    <recommendedName>
        <fullName evidence="3">Mop domain-containing protein</fullName>
    </recommendedName>
</protein>
<name>A0AAN0MMY5_9GAMM</name>
<dbReference type="EMBL" id="AP028908">
    <property type="protein sequence ID" value="BES86628.1"/>
    <property type="molecule type" value="Genomic_DNA"/>
</dbReference>
<evidence type="ECO:0000256" key="1">
    <source>
        <dbReference type="ARBA" id="ARBA00022505"/>
    </source>
</evidence>
<dbReference type="Gene3D" id="2.40.50.100">
    <property type="match status" value="1"/>
</dbReference>
<keyword evidence="1 2" id="KW-0500">Molybdenum</keyword>
<reference evidence="5" key="1">
    <citation type="journal article" date="2024" name="Int. J. Syst. Evol. Microbiol.">
        <title>Pectobacterium araliae sp. nov., a pathogen causing bacterial soft rot of Japanese angelica tree in Japan.</title>
        <authorList>
            <person name="Sawada H."/>
            <person name="Someya N."/>
            <person name="Morohoshi T."/>
            <person name="Ono M."/>
            <person name="Satou M."/>
        </authorList>
    </citation>
    <scope>NUCLEOTIDE SEQUENCE [LARGE SCALE GENOMIC DNA]</scope>
    <source>
        <strain evidence="5">MAFF 302110</strain>
    </source>
</reference>
<sequence>MQLVTAGGLTLTSTVTNESLEDMHIDVGSELIALVKAFSIILATRK</sequence>
<evidence type="ECO:0000313" key="4">
    <source>
        <dbReference type="EMBL" id="BES86628.1"/>
    </source>
</evidence>
<dbReference type="Proteomes" id="UP001377830">
    <property type="component" value="Chromosome"/>
</dbReference>
<dbReference type="RefSeq" id="WP_425606607.1">
    <property type="nucleotide sequence ID" value="NZ_AP028908.1"/>
</dbReference>
<feature type="domain" description="Mop" evidence="3">
    <location>
        <begin position="1"/>
        <end position="44"/>
    </location>
</feature>
<keyword evidence="5" id="KW-1185">Reference proteome</keyword>